<name>V5H483_IXORI</name>
<keyword evidence="1" id="KW-0812">Transmembrane</keyword>
<feature type="transmembrane region" description="Helical" evidence="1">
    <location>
        <begin position="12"/>
        <end position="38"/>
    </location>
</feature>
<evidence type="ECO:0000256" key="1">
    <source>
        <dbReference type="SAM" id="Phobius"/>
    </source>
</evidence>
<proteinExistence type="evidence at transcript level"/>
<reference evidence="2" key="1">
    <citation type="journal article" date="2015" name="Sci. Rep.">
        <title>Tissue- and time-dependent transcription in Ixodes ricinus salivary glands and midguts when blood feeding on the vertebrate host.</title>
        <authorList>
            <person name="Kotsyfakis M."/>
            <person name="Schwarz A."/>
            <person name="Erhart J."/>
            <person name="Ribeiro J.M."/>
        </authorList>
    </citation>
    <scope>NUCLEOTIDE SEQUENCE</scope>
    <source>
        <tissue evidence="2">Salivary gland and midgut</tissue>
    </source>
</reference>
<keyword evidence="1" id="KW-0472">Membrane</keyword>
<feature type="transmembrane region" description="Helical" evidence="1">
    <location>
        <begin position="82"/>
        <end position="103"/>
    </location>
</feature>
<keyword evidence="1" id="KW-1133">Transmembrane helix</keyword>
<dbReference type="AlphaFoldDB" id="V5H483"/>
<accession>V5H483</accession>
<dbReference type="EMBL" id="GANP01012664">
    <property type="protein sequence ID" value="JAB71804.1"/>
    <property type="molecule type" value="mRNA"/>
</dbReference>
<evidence type="ECO:0000313" key="2">
    <source>
        <dbReference type="EMBL" id="JAB71804.1"/>
    </source>
</evidence>
<protein>
    <submittedName>
        <fullName evidence="2">Uncharacterized protein</fullName>
    </submittedName>
</protein>
<organism evidence="2">
    <name type="scientific">Ixodes ricinus</name>
    <name type="common">Common tick</name>
    <name type="synonym">Acarus ricinus</name>
    <dbReference type="NCBI Taxonomy" id="34613"/>
    <lineage>
        <taxon>Eukaryota</taxon>
        <taxon>Metazoa</taxon>
        <taxon>Ecdysozoa</taxon>
        <taxon>Arthropoda</taxon>
        <taxon>Chelicerata</taxon>
        <taxon>Arachnida</taxon>
        <taxon>Acari</taxon>
        <taxon>Parasitiformes</taxon>
        <taxon>Ixodida</taxon>
        <taxon>Ixodoidea</taxon>
        <taxon>Ixodidae</taxon>
        <taxon>Ixodinae</taxon>
        <taxon>Ixodes</taxon>
    </lineage>
</organism>
<sequence length="159" mass="18107">MLCLSININGGIWWLIVTTLAQSFPHVFGLACTCSLWGECSRFPWDNHSNSVYKCISNYAGRFLLFKWKEKMSLHMWHSKGIIFFMPSACSRFYSGILIIVLCQSKRGSVFCAHPAFSFRCLHGIGAKDGDKEKEEIVKGSTIIRVTLLYTVSHQMCIR</sequence>